<accession>A0A060HPX3</accession>
<gene>
    <name evidence="1" type="ORF">NVIE_029040</name>
</gene>
<dbReference type="HOGENOM" id="CLU_1870809_0_0_2"/>
<protein>
    <submittedName>
        <fullName evidence="1">Uncharacterized protein</fullName>
    </submittedName>
</protein>
<evidence type="ECO:0000313" key="2">
    <source>
        <dbReference type="Proteomes" id="UP000027093"/>
    </source>
</evidence>
<name>A0A060HPX3_9ARCH</name>
<keyword evidence="2" id="KW-1185">Reference proteome</keyword>
<proteinExistence type="predicted"/>
<dbReference type="RefSeq" id="WP_075055786.1">
    <property type="nucleotide sequence ID" value="NZ_CP007536.1"/>
</dbReference>
<reference evidence="1 2" key="1">
    <citation type="journal article" date="2014" name="Int. J. Syst. Evol. Microbiol.">
        <title>Nitrososphaera viennensis gen. nov., sp. nov., an aerobic and mesophilic, ammonia-oxidizing archaeon from soil and a member of the archaeal phylum Thaumarchaeota.</title>
        <authorList>
            <person name="Stieglmeier M."/>
            <person name="Klingl A."/>
            <person name="Alves R.J."/>
            <person name="Rittmann S.K."/>
            <person name="Melcher M."/>
            <person name="Leisch N."/>
            <person name="Schleper C."/>
        </authorList>
    </citation>
    <scope>NUCLEOTIDE SEQUENCE [LARGE SCALE GENOMIC DNA]</scope>
    <source>
        <strain evidence="1">EN76</strain>
    </source>
</reference>
<dbReference type="GeneID" id="74948138"/>
<evidence type="ECO:0000313" key="1">
    <source>
        <dbReference type="EMBL" id="AIC17180.1"/>
    </source>
</evidence>
<dbReference type="EMBL" id="CP007536">
    <property type="protein sequence ID" value="AIC17180.1"/>
    <property type="molecule type" value="Genomic_DNA"/>
</dbReference>
<dbReference type="AlphaFoldDB" id="A0A060HPX3"/>
<organism evidence="1 2">
    <name type="scientific">Nitrososphaera viennensis EN76</name>
    <dbReference type="NCBI Taxonomy" id="926571"/>
    <lineage>
        <taxon>Archaea</taxon>
        <taxon>Nitrososphaerota</taxon>
        <taxon>Nitrososphaeria</taxon>
        <taxon>Nitrososphaerales</taxon>
        <taxon>Nitrososphaeraceae</taxon>
        <taxon>Nitrososphaera</taxon>
    </lineage>
</organism>
<dbReference type="KEGG" id="nvn:NVIE_029040"/>
<dbReference type="Proteomes" id="UP000027093">
    <property type="component" value="Chromosome"/>
</dbReference>
<sequence length="136" mass="15145">MAVTSTVYAEKTEDEWHKLLGMSTDRAFSGRISELFAIDVVRRRELAQVPRYDDAMTNRSLHPLVAYKLDIPMAVKALQLKDGVKANCERCSGRRAITLGSLLEDKRVCKKCVQTELDSTFANVIVDLGRGPCQAA</sequence>